<dbReference type="eggNOG" id="COG0339">
    <property type="taxonomic scope" value="Bacteria"/>
</dbReference>
<keyword evidence="1" id="KW-0732">Signal</keyword>
<accession>A0A094JGS9</accession>
<dbReference type="EMBL" id="JPEO01000007">
    <property type="protein sequence ID" value="KFZ37239.1"/>
    <property type="molecule type" value="Genomic_DNA"/>
</dbReference>
<dbReference type="Proteomes" id="UP000029264">
    <property type="component" value="Unassembled WGS sequence"/>
</dbReference>
<dbReference type="AlphaFoldDB" id="A0A094JGS9"/>
<organism evidence="2 3">
    <name type="scientific">Shewanella mangrovi</name>
    <dbReference type="NCBI Taxonomy" id="1515746"/>
    <lineage>
        <taxon>Bacteria</taxon>
        <taxon>Pseudomonadati</taxon>
        <taxon>Pseudomonadota</taxon>
        <taxon>Gammaproteobacteria</taxon>
        <taxon>Alteromonadales</taxon>
        <taxon>Shewanellaceae</taxon>
        <taxon>Shewanella</taxon>
    </lineage>
</organism>
<name>A0A094JGS9_9GAMM</name>
<proteinExistence type="predicted"/>
<evidence type="ECO:0000313" key="2">
    <source>
        <dbReference type="EMBL" id="KFZ37239.1"/>
    </source>
</evidence>
<dbReference type="RefSeq" id="WP_037442892.1">
    <property type="nucleotide sequence ID" value="NZ_JPEO01000007.1"/>
</dbReference>
<gene>
    <name evidence="2" type="ORF">HR45_11185</name>
</gene>
<dbReference type="STRING" id="1515746.HR45_11185"/>
<dbReference type="SUPFAM" id="SSF55486">
    <property type="entry name" value="Metalloproteases ('zincins'), catalytic domain"/>
    <property type="match status" value="1"/>
</dbReference>
<protein>
    <recommendedName>
        <fullName evidence="4">Peptidase M3A/M3B catalytic domain-containing protein</fullName>
    </recommendedName>
</protein>
<sequence length="558" mass="63306">MHNSGHVSKLTVILLSICSLFSMSRCALAEPMDAVSLFVNQCLDYSSEFHADFSSATALERQTIGLQNLVDRLQYYRQFRLSDDDKEWLLQCQLSVADTMNKLLSNSQMTAFIARELTSGDPQRQALAKRYRNFQAQQLSEADKLKLTTAKTAIKQRLKSSSFQLELGECALAPSENETHNRLSSTIVKYLLQQPNEACRKTVWQTYQQRAVEYVASDLGMLLQIQEQLANRQGFEHYTDAAFSHTLLASAINAHDFLAALKRPINVAPWNIGQSLKATAKTNFTRMTRAQYLSNLTTTLRPLGIELETVTDNWLRLWHEQRLLGDIMLAQGSNHAMLLRYSVVGRQTGLARLTLKDEFTRITDLQQANNAVAEVLAMMAAGGKYYLLNNVHEYQDTNELAALWLSAYLDQQLHAAFDANSREALFDSYQTQMERIKAVSALTFYTADDSISLTTEFRQVFAESWQDAAVMPFTFYGISDLGPLYLVHLFQQQLAYALQRETMNCNPADLFNVIVVNEEQHNADYLIHRVWPNGGIRQFIAQFHAGQYSPSLSTQCNF</sequence>
<evidence type="ECO:0000313" key="3">
    <source>
        <dbReference type="Proteomes" id="UP000029264"/>
    </source>
</evidence>
<evidence type="ECO:0000256" key="1">
    <source>
        <dbReference type="SAM" id="SignalP"/>
    </source>
</evidence>
<feature type="signal peptide" evidence="1">
    <location>
        <begin position="1"/>
        <end position="29"/>
    </location>
</feature>
<reference evidence="2 3" key="1">
    <citation type="submission" date="2014-06" db="EMBL/GenBank/DDBJ databases">
        <title>Shewanella sp. YQH10.</title>
        <authorList>
            <person name="Liu Y."/>
            <person name="Zeng R."/>
        </authorList>
    </citation>
    <scope>NUCLEOTIDE SEQUENCE [LARGE SCALE GENOMIC DNA]</scope>
    <source>
        <strain evidence="2 3">YQH10</strain>
    </source>
</reference>
<feature type="chain" id="PRO_5001899331" description="Peptidase M3A/M3B catalytic domain-containing protein" evidence="1">
    <location>
        <begin position="30"/>
        <end position="558"/>
    </location>
</feature>
<keyword evidence="3" id="KW-1185">Reference proteome</keyword>
<dbReference type="OrthoDB" id="6252753at2"/>
<comment type="caution">
    <text evidence="2">The sequence shown here is derived from an EMBL/GenBank/DDBJ whole genome shotgun (WGS) entry which is preliminary data.</text>
</comment>
<evidence type="ECO:0008006" key="4">
    <source>
        <dbReference type="Google" id="ProtNLM"/>
    </source>
</evidence>